<evidence type="ECO:0000256" key="3">
    <source>
        <dbReference type="ARBA" id="ARBA00023239"/>
    </source>
</evidence>
<dbReference type="EC" id="4.2.3.153" evidence="2"/>
<feature type="active site" description="Proton acceptor" evidence="7">
    <location>
        <position position="79"/>
    </location>
</feature>
<feature type="active site" description="Schiff-base intermediate with substrate" evidence="7">
    <location>
        <position position="27"/>
    </location>
</feature>
<evidence type="ECO:0000313" key="8">
    <source>
        <dbReference type="EMBL" id="PQO34165.1"/>
    </source>
</evidence>
<dbReference type="GO" id="GO:0016829">
    <property type="term" value="F:lyase activity"/>
    <property type="evidence" value="ECO:0007669"/>
    <property type="project" value="UniProtKB-KW"/>
</dbReference>
<evidence type="ECO:0000256" key="2">
    <source>
        <dbReference type="ARBA" id="ARBA00012553"/>
    </source>
</evidence>
<organism evidence="8 9">
    <name type="scientific">Blastopirellula marina</name>
    <dbReference type="NCBI Taxonomy" id="124"/>
    <lineage>
        <taxon>Bacteria</taxon>
        <taxon>Pseudomonadati</taxon>
        <taxon>Planctomycetota</taxon>
        <taxon>Planctomycetia</taxon>
        <taxon>Pirellulales</taxon>
        <taxon>Pirellulaceae</taxon>
        <taxon>Blastopirellula</taxon>
    </lineage>
</organism>
<sequence>MQLLVSVRSADEAQIMGRYPIDRLDLKEPLHGSLGATSVDTWQDVVPTWHERFGVSIALGELLDGPDASYVPQQTDSIKVGLSGCRGLSDWPDQLRLLYESAPESVSRVAVYYADQQYAGCPLFEEVLEVAQHLACETILVDTFGKLTGTVLNLLSESELISMRNAVHAINCQFALAGSIQIDDLPAVKTIHPDIVAVRSAMCLADRSSQICEQQVAKFLNSFHESHVVTAQQ</sequence>
<evidence type="ECO:0000313" key="9">
    <source>
        <dbReference type="Proteomes" id="UP000238322"/>
    </source>
</evidence>
<comment type="caution">
    <text evidence="8">The sequence shown here is derived from an EMBL/GenBank/DDBJ whole genome shotgun (WGS) entry which is preliminary data.</text>
</comment>
<comment type="function">
    <text evidence="1">Catalyzes the formation of 4-(hydroxymethyl)-2-furancarboxaldehyde phosphate (4-HFC-P) from two molecules of glyceraldehyde-3-P (GA-3-P).</text>
</comment>
<dbReference type="Proteomes" id="UP000238322">
    <property type="component" value="Unassembled WGS sequence"/>
</dbReference>
<dbReference type="AlphaFoldDB" id="A0A2S8FPP5"/>
<reference evidence="8 9" key="1">
    <citation type="submission" date="2018-02" db="EMBL/GenBank/DDBJ databases">
        <title>Comparative genomes isolates from brazilian mangrove.</title>
        <authorList>
            <person name="Araujo J.E."/>
            <person name="Taketani R.G."/>
            <person name="Silva M.C.P."/>
            <person name="Loureco M.V."/>
            <person name="Andreote F.D."/>
        </authorList>
    </citation>
    <scope>NUCLEOTIDE SEQUENCE [LARGE SCALE GENOMIC DNA]</scope>
    <source>
        <strain evidence="8 9">Hex-1 MGV</strain>
    </source>
</reference>
<evidence type="ECO:0000256" key="4">
    <source>
        <dbReference type="ARBA" id="ARBA00023270"/>
    </source>
</evidence>
<evidence type="ECO:0000256" key="6">
    <source>
        <dbReference type="ARBA" id="ARBA00047628"/>
    </source>
</evidence>
<dbReference type="InterPro" id="IPR007565">
    <property type="entry name" value="4HFCP_synth"/>
</dbReference>
<name>A0A2S8FPP5_9BACT</name>
<evidence type="ECO:0000256" key="5">
    <source>
        <dbReference type="ARBA" id="ARBA00032523"/>
    </source>
</evidence>
<accession>A0A2S8FPP5</accession>
<keyword evidence="4" id="KW-0704">Schiff base</keyword>
<dbReference type="Pfam" id="PF04476">
    <property type="entry name" value="4HFCP_synth"/>
    <property type="match status" value="1"/>
</dbReference>
<dbReference type="PIRSF" id="PIRSF015957">
    <property type="entry name" value="UCP015957"/>
    <property type="match status" value="1"/>
</dbReference>
<evidence type="ECO:0000256" key="1">
    <source>
        <dbReference type="ARBA" id="ARBA00003810"/>
    </source>
</evidence>
<dbReference type="EMBL" id="PUHY01000010">
    <property type="protein sequence ID" value="PQO34165.1"/>
    <property type="molecule type" value="Genomic_DNA"/>
</dbReference>
<evidence type="ECO:0000256" key="7">
    <source>
        <dbReference type="PIRSR" id="PIRSR015957-1"/>
    </source>
</evidence>
<keyword evidence="3" id="KW-0456">Lyase</keyword>
<dbReference type="RefSeq" id="WP_105329895.1">
    <property type="nucleotide sequence ID" value="NZ_PUHY01000010.1"/>
</dbReference>
<comment type="catalytic activity">
    <reaction evidence="6">
        <text>2 D-glyceraldehyde 3-phosphate = 4-(hydroxymethyl)-2-furancarboxaldehyde phosphate + phosphate + 2 H2O</text>
        <dbReference type="Rhea" id="RHEA:43536"/>
        <dbReference type="ChEBI" id="CHEBI:15377"/>
        <dbReference type="ChEBI" id="CHEBI:43474"/>
        <dbReference type="ChEBI" id="CHEBI:59776"/>
        <dbReference type="ChEBI" id="CHEBI:83407"/>
        <dbReference type="EC" id="4.2.3.153"/>
    </reaction>
</comment>
<protein>
    <recommendedName>
        <fullName evidence="2">(5-formylfuran-3-yl)methyl phosphate synthase</fullName>
        <ecNumber evidence="2">4.2.3.153</ecNumber>
    </recommendedName>
    <alternativeName>
        <fullName evidence="5">4-(hydroxymethyl)-2-furancarboxaldehyde-phosphate synthase</fullName>
    </alternativeName>
</protein>
<gene>
    <name evidence="8" type="ORF">C5Y83_11535</name>
</gene>
<proteinExistence type="predicted"/>